<dbReference type="GO" id="GO:0005737">
    <property type="term" value="C:cytoplasm"/>
    <property type="evidence" value="ECO:0007669"/>
    <property type="project" value="InterPro"/>
</dbReference>
<evidence type="ECO:0000256" key="1">
    <source>
        <dbReference type="ARBA" id="ARBA00022679"/>
    </source>
</evidence>
<evidence type="ECO:0000256" key="2">
    <source>
        <dbReference type="ARBA" id="ARBA00023315"/>
    </source>
</evidence>
<dbReference type="eggNOG" id="KOG2436">
    <property type="taxonomic scope" value="Eukaryota"/>
</dbReference>
<dbReference type="GO" id="GO:0004042">
    <property type="term" value="F:L-glutamate N-acetyltransferase activity"/>
    <property type="evidence" value="ECO:0007669"/>
    <property type="project" value="InterPro"/>
</dbReference>
<dbReference type="GO" id="GO:0006526">
    <property type="term" value="P:L-arginine biosynthetic process"/>
    <property type="evidence" value="ECO:0007669"/>
    <property type="project" value="InterPro"/>
</dbReference>
<sequence>VFCSRGQRFSRISTLQLLMGEIKRRGSLNCKRLCSQKTKKGSSFAIGGEERLSRLNGYLSKVAATAFVCRGGVRRLHLLEIFNRDGMGIMVARRAYNALLVLEC</sequence>
<gene>
    <name evidence="3" type="ORF">CARUB_v10018981mg</name>
</gene>
<dbReference type="PANTHER" id="PTHR30602:SF12">
    <property type="entry name" value="AMINO-ACID ACETYLTRANSFERASE NAGS1, CHLOROPLASTIC-RELATED"/>
    <property type="match status" value="1"/>
</dbReference>
<proteinExistence type="predicted"/>
<dbReference type="PANTHER" id="PTHR30602">
    <property type="entry name" value="AMINO-ACID ACETYLTRANSFERASE"/>
    <property type="match status" value="1"/>
</dbReference>
<protein>
    <submittedName>
        <fullName evidence="3">Uncharacterized protein</fullName>
    </submittedName>
</protein>
<keyword evidence="4" id="KW-1185">Reference proteome</keyword>
<dbReference type="AlphaFoldDB" id="R0FS53"/>
<feature type="non-terminal residue" evidence="3">
    <location>
        <position position="1"/>
    </location>
</feature>
<evidence type="ECO:0000313" key="3">
    <source>
        <dbReference type="EMBL" id="EOA25632.1"/>
    </source>
</evidence>
<dbReference type="Proteomes" id="UP000029121">
    <property type="component" value="Unassembled WGS sequence"/>
</dbReference>
<dbReference type="InterPro" id="IPR010167">
    <property type="entry name" value="NH2A_AcTrfase"/>
</dbReference>
<keyword evidence="1" id="KW-0808">Transferase</keyword>
<evidence type="ECO:0000313" key="4">
    <source>
        <dbReference type="Proteomes" id="UP000029121"/>
    </source>
</evidence>
<accession>R0FS53</accession>
<keyword evidence="2" id="KW-0012">Acyltransferase</keyword>
<name>R0FS53_9BRAS</name>
<reference evidence="4" key="1">
    <citation type="journal article" date="2013" name="Nat. Genet.">
        <title>The Capsella rubella genome and the genomic consequences of rapid mating system evolution.</title>
        <authorList>
            <person name="Slotte T."/>
            <person name="Hazzouri K.M."/>
            <person name="Agren J.A."/>
            <person name="Koenig D."/>
            <person name="Maumus F."/>
            <person name="Guo Y.L."/>
            <person name="Steige K."/>
            <person name="Platts A.E."/>
            <person name="Escobar J.S."/>
            <person name="Newman L.K."/>
            <person name="Wang W."/>
            <person name="Mandakova T."/>
            <person name="Vello E."/>
            <person name="Smith L.M."/>
            <person name="Henz S.R."/>
            <person name="Steffen J."/>
            <person name="Takuno S."/>
            <person name="Brandvain Y."/>
            <person name="Coop G."/>
            <person name="Andolfatto P."/>
            <person name="Hu T.T."/>
            <person name="Blanchette M."/>
            <person name="Clark R.M."/>
            <person name="Quesneville H."/>
            <person name="Nordborg M."/>
            <person name="Gaut B.S."/>
            <person name="Lysak M.A."/>
            <person name="Jenkins J."/>
            <person name="Grimwood J."/>
            <person name="Chapman J."/>
            <person name="Prochnik S."/>
            <person name="Shu S."/>
            <person name="Rokhsar D."/>
            <person name="Schmutz J."/>
            <person name="Weigel D."/>
            <person name="Wright S.I."/>
        </authorList>
    </citation>
    <scope>NUCLEOTIDE SEQUENCE [LARGE SCALE GENOMIC DNA]</scope>
    <source>
        <strain evidence="4">cv. Monte Gargano</strain>
    </source>
</reference>
<dbReference type="EMBL" id="KB870809">
    <property type="protein sequence ID" value="EOA25632.1"/>
    <property type="molecule type" value="Genomic_DNA"/>
</dbReference>
<organism evidence="3 4">
    <name type="scientific">Capsella rubella</name>
    <dbReference type="NCBI Taxonomy" id="81985"/>
    <lineage>
        <taxon>Eukaryota</taxon>
        <taxon>Viridiplantae</taxon>
        <taxon>Streptophyta</taxon>
        <taxon>Embryophyta</taxon>
        <taxon>Tracheophyta</taxon>
        <taxon>Spermatophyta</taxon>
        <taxon>Magnoliopsida</taxon>
        <taxon>eudicotyledons</taxon>
        <taxon>Gunneridae</taxon>
        <taxon>Pentapetalae</taxon>
        <taxon>rosids</taxon>
        <taxon>malvids</taxon>
        <taxon>Brassicales</taxon>
        <taxon>Brassicaceae</taxon>
        <taxon>Camelineae</taxon>
        <taxon>Capsella</taxon>
    </lineage>
</organism>
<dbReference type="STRING" id="81985.R0FS53"/>